<dbReference type="InterPro" id="IPR009081">
    <property type="entry name" value="PP-bd_ACP"/>
</dbReference>
<evidence type="ECO:0000256" key="8">
    <source>
        <dbReference type="SAM" id="Coils"/>
    </source>
</evidence>
<dbReference type="PANTHER" id="PTHR43775">
    <property type="entry name" value="FATTY ACID SYNTHASE"/>
    <property type="match status" value="1"/>
</dbReference>
<dbReference type="Proteomes" id="UP000662857">
    <property type="component" value="Chromosome"/>
</dbReference>
<keyword evidence="6" id="KW-0511">Multifunctional enzyme</keyword>
<evidence type="ECO:0000313" key="11">
    <source>
        <dbReference type="EMBL" id="QSB16035.1"/>
    </source>
</evidence>
<evidence type="ECO:0000313" key="12">
    <source>
        <dbReference type="Proteomes" id="UP000662857"/>
    </source>
</evidence>
<dbReference type="SMART" id="SM00825">
    <property type="entry name" value="PKS_KS"/>
    <property type="match status" value="1"/>
</dbReference>
<dbReference type="Pfam" id="PF08990">
    <property type="entry name" value="Docking"/>
    <property type="match status" value="1"/>
</dbReference>
<evidence type="ECO:0000256" key="3">
    <source>
        <dbReference type="ARBA" id="ARBA00022553"/>
    </source>
</evidence>
<dbReference type="Pfam" id="PF18369">
    <property type="entry name" value="PKS_DE"/>
    <property type="match status" value="1"/>
</dbReference>
<keyword evidence="5" id="KW-0045">Antibiotic biosynthesis</keyword>
<accession>A0A895YJ66</accession>
<protein>
    <submittedName>
        <fullName evidence="11">SDR family NAD(P)-dependent oxidoreductase</fullName>
    </submittedName>
</protein>
<dbReference type="NCBIfam" id="NF045894">
    <property type="entry name" value="PKS_plus_SDR"/>
    <property type="match status" value="1"/>
</dbReference>
<dbReference type="Gene3D" id="1.10.1200.10">
    <property type="entry name" value="ACP-like"/>
    <property type="match status" value="1"/>
</dbReference>
<keyword evidence="4" id="KW-0808">Transferase</keyword>
<dbReference type="GO" id="GO:0031177">
    <property type="term" value="F:phosphopantetheine binding"/>
    <property type="evidence" value="ECO:0007669"/>
    <property type="project" value="InterPro"/>
</dbReference>
<dbReference type="SUPFAM" id="SSF47336">
    <property type="entry name" value="ACP-like"/>
    <property type="match status" value="1"/>
</dbReference>
<keyword evidence="7" id="KW-0012">Acyltransferase</keyword>
<dbReference type="InterPro" id="IPR036291">
    <property type="entry name" value="NAD(P)-bd_dom_sf"/>
</dbReference>
<dbReference type="Gene3D" id="3.30.70.3290">
    <property type="match status" value="1"/>
</dbReference>
<dbReference type="Gene3D" id="3.40.47.10">
    <property type="match status" value="1"/>
</dbReference>
<keyword evidence="3" id="KW-0597">Phosphoprotein</keyword>
<dbReference type="SMART" id="SM00827">
    <property type="entry name" value="PKS_AT"/>
    <property type="match status" value="1"/>
</dbReference>
<organism evidence="11 12">
    <name type="scientific">Natronosporangium hydrolyticum</name>
    <dbReference type="NCBI Taxonomy" id="2811111"/>
    <lineage>
        <taxon>Bacteria</taxon>
        <taxon>Bacillati</taxon>
        <taxon>Actinomycetota</taxon>
        <taxon>Actinomycetes</taxon>
        <taxon>Micromonosporales</taxon>
        <taxon>Micromonosporaceae</taxon>
        <taxon>Natronosporangium</taxon>
    </lineage>
</organism>
<dbReference type="GO" id="GO:0006633">
    <property type="term" value="P:fatty acid biosynthetic process"/>
    <property type="evidence" value="ECO:0007669"/>
    <property type="project" value="InterPro"/>
</dbReference>
<evidence type="ECO:0000256" key="4">
    <source>
        <dbReference type="ARBA" id="ARBA00022679"/>
    </source>
</evidence>
<dbReference type="InterPro" id="IPR016036">
    <property type="entry name" value="Malonyl_transacylase_ACP-bd"/>
</dbReference>
<dbReference type="GO" id="GO:0004312">
    <property type="term" value="F:fatty acid synthase activity"/>
    <property type="evidence" value="ECO:0007669"/>
    <property type="project" value="TreeGrafter"/>
</dbReference>
<evidence type="ECO:0000256" key="2">
    <source>
        <dbReference type="ARBA" id="ARBA00022450"/>
    </source>
</evidence>
<evidence type="ECO:0000256" key="6">
    <source>
        <dbReference type="ARBA" id="ARBA00023268"/>
    </source>
</evidence>
<keyword evidence="8" id="KW-0175">Coiled coil</keyword>
<dbReference type="Pfam" id="PF00698">
    <property type="entry name" value="Acyl_transf_1"/>
    <property type="match status" value="1"/>
</dbReference>
<dbReference type="SUPFAM" id="SSF51735">
    <property type="entry name" value="NAD(P)-binding Rossmann-fold domains"/>
    <property type="match status" value="2"/>
</dbReference>
<feature type="domain" description="Ketosynthase family 3 (KS3)" evidence="10">
    <location>
        <begin position="33"/>
        <end position="446"/>
    </location>
</feature>
<dbReference type="PROSITE" id="PS50075">
    <property type="entry name" value="CARRIER"/>
    <property type="match status" value="1"/>
</dbReference>
<dbReference type="InterPro" id="IPR041618">
    <property type="entry name" value="PKS_DE"/>
</dbReference>
<dbReference type="SMART" id="SM00822">
    <property type="entry name" value="PKS_KR"/>
    <property type="match status" value="1"/>
</dbReference>
<dbReference type="InterPro" id="IPR036736">
    <property type="entry name" value="ACP-like_sf"/>
</dbReference>
<dbReference type="PROSITE" id="PS00012">
    <property type="entry name" value="PHOSPHOPANTETHEINE"/>
    <property type="match status" value="1"/>
</dbReference>
<evidence type="ECO:0000259" key="10">
    <source>
        <dbReference type="PROSITE" id="PS52004"/>
    </source>
</evidence>
<dbReference type="CDD" id="cd08952">
    <property type="entry name" value="KR_1_SDR_x"/>
    <property type="match status" value="1"/>
</dbReference>
<dbReference type="InterPro" id="IPR014030">
    <property type="entry name" value="Ketoacyl_synth_N"/>
</dbReference>
<proteinExistence type="predicted"/>
<dbReference type="InterPro" id="IPR001227">
    <property type="entry name" value="Ac_transferase_dom_sf"/>
</dbReference>
<keyword evidence="12" id="KW-1185">Reference proteome</keyword>
<dbReference type="Pfam" id="PF00550">
    <property type="entry name" value="PP-binding"/>
    <property type="match status" value="1"/>
</dbReference>
<dbReference type="Pfam" id="PF00109">
    <property type="entry name" value="ketoacyl-synt"/>
    <property type="match status" value="1"/>
</dbReference>
<dbReference type="Gene3D" id="3.40.366.10">
    <property type="entry name" value="Malonyl-Coenzyme A Acyl Carrier Protein, domain 2"/>
    <property type="match status" value="1"/>
</dbReference>
<evidence type="ECO:0000256" key="1">
    <source>
        <dbReference type="ARBA" id="ARBA00001957"/>
    </source>
</evidence>
<dbReference type="InterPro" id="IPR020841">
    <property type="entry name" value="PKS_Beta-ketoAc_synthase_dom"/>
</dbReference>
<dbReference type="GO" id="GO:0033068">
    <property type="term" value="P:macrolide biosynthetic process"/>
    <property type="evidence" value="ECO:0007669"/>
    <property type="project" value="UniProtKB-ARBA"/>
</dbReference>
<dbReference type="KEGG" id="nhy:JQS43_06900"/>
<feature type="domain" description="Carrier" evidence="9">
    <location>
        <begin position="1485"/>
        <end position="1560"/>
    </location>
</feature>
<dbReference type="SUPFAM" id="SSF53901">
    <property type="entry name" value="Thiolase-like"/>
    <property type="match status" value="1"/>
</dbReference>
<gene>
    <name evidence="11" type="ORF">JQS43_06900</name>
</gene>
<dbReference type="InterPro" id="IPR015083">
    <property type="entry name" value="NorB/c/GfsB-D-like_docking"/>
</dbReference>
<dbReference type="PROSITE" id="PS52004">
    <property type="entry name" value="KS3_2"/>
    <property type="match status" value="1"/>
</dbReference>
<dbReference type="Pfam" id="PF08659">
    <property type="entry name" value="KR"/>
    <property type="match status" value="1"/>
</dbReference>
<dbReference type="SUPFAM" id="SSF55048">
    <property type="entry name" value="Probable ACP-binding domain of malonyl-CoA ACP transacylase"/>
    <property type="match status" value="1"/>
</dbReference>
<dbReference type="InterPro" id="IPR013968">
    <property type="entry name" value="PKS_KR"/>
</dbReference>
<dbReference type="GO" id="GO:0004315">
    <property type="term" value="F:3-oxoacyl-[acyl-carrier-protein] synthase activity"/>
    <property type="evidence" value="ECO:0007669"/>
    <property type="project" value="InterPro"/>
</dbReference>
<dbReference type="PROSITE" id="PS00606">
    <property type="entry name" value="KS3_1"/>
    <property type="match status" value="1"/>
</dbReference>
<dbReference type="SUPFAM" id="SSF52151">
    <property type="entry name" value="FabD/lysophospholipase-like"/>
    <property type="match status" value="1"/>
</dbReference>
<dbReference type="InterPro" id="IPR016039">
    <property type="entry name" value="Thiolase-like"/>
</dbReference>
<dbReference type="InterPro" id="IPR057326">
    <property type="entry name" value="KR_dom"/>
</dbReference>
<comment type="cofactor">
    <cofactor evidence="1">
        <name>pantetheine 4'-phosphate</name>
        <dbReference type="ChEBI" id="CHEBI:47942"/>
    </cofactor>
</comment>
<evidence type="ECO:0000256" key="7">
    <source>
        <dbReference type="ARBA" id="ARBA00023315"/>
    </source>
</evidence>
<dbReference type="InterPro" id="IPR050091">
    <property type="entry name" value="PKS_NRPS_Biosynth_Enz"/>
</dbReference>
<dbReference type="InterPro" id="IPR006162">
    <property type="entry name" value="Ppantetheine_attach_site"/>
</dbReference>
<evidence type="ECO:0000259" key="9">
    <source>
        <dbReference type="PROSITE" id="PS50075"/>
    </source>
</evidence>
<dbReference type="InterPro" id="IPR020806">
    <property type="entry name" value="PKS_PP-bd"/>
</dbReference>
<dbReference type="InterPro" id="IPR014031">
    <property type="entry name" value="Ketoacyl_synth_C"/>
</dbReference>
<dbReference type="InterPro" id="IPR014043">
    <property type="entry name" value="Acyl_transferase_dom"/>
</dbReference>
<dbReference type="Gene3D" id="6.10.140.1830">
    <property type="match status" value="1"/>
</dbReference>
<dbReference type="FunFam" id="3.40.47.10:FF:000019">
    <property type="entry name" value="Polyketide synthase type I"/>
    <property type="match status" value="1"/>
</dbReference>
<dbReference type="InterPro" id="IPR016035">
    <property type="entry name" value="Acyl_Trfase/lysoPLipase"/>
</dbReference>
<evidence type="ECO:0000256" key="5">
    <source>
        <dbReference type="ARBA" id="ARBA00023194"/>
    </source>
</evidence>
<dbReference type="PANTHER" id="PTHR43775:SF51">
    <property type="entry name" value="INACTIVE PHENOLPHTHIOCEROL SYNTHESIS POLYKETIDE SYNTHASE TYPE I PKS1-RELATED"/>
    <property type="match status" value="1"/>
</dbReference>
<dbReference type="EMBL" id="CP070499">
    <property type="protein sequence ID" value="QSB16035.1"/>
    <property type="molecule type" value="Genomic_DNA"/>
</dbReference>
<dbReference type="InterPro" id="IPR018201">
    <property type="entry name" value="Ketoacyl_synth_AS"/>
</dbReference>
<dbReference type="SMART" id="SM01294">
    <property type="entry name" value="PKS_PP_betabranch"/>
    <property type="match status" value="1"/>
</dbReference>
<dbReference type="Pfam" id="PF02801">
    <property type="entry name" value="Ketoacyl-synt_C"/>
    <property type="match status" value="1"/>
</dbReference>
<dbReference type="InterPro" id="IPR036299">
    <property type="entry name" value="Polyketide_synth_docking_sf"/>
</dbReference>
<dbReference type="CDD" id="cd00833">
    <property type="entry name" value="PKS"/>
    <property type="match status" value="1"/>
</dbReference>
<dbReference type="SUPFAM" id="SSF101173">
    <property type="entry name" value="Docking domain B of the erythromycin polyketide synthase (DEBS)"/>
    <property type="match status" value="1"/>
</dbReference>
<dbReference type="Gene3D" id="3.40.50.720">
    <property type="entry name" value="NAD(P)-binding Rossmann-like Domain"/>
    <property type="match status" value="1"/>
</dbReference>
<reference evidence="11" key="1">
    <citation type="submission" date="2021-02" db="EMBL/GenBank/DDBJ databases">
        <title>Natrosporangium hydrolyticum gen. nov., sp. nov, a haloalkaliphilic actinobacterium from a soda solonchak soil.</title>
        <authorList>
            <person name="Sorokin D.Y."/>
            <person name="Khijniak T.V."/>
            <person name="Zakharycheva A.P."/>
            <person name="Boueva O.V."/>
            <person name="Ariskina E.V."/>
            <person name="Hahnke R.L."/>
            <person name="Bunk B."/>
            <person name="Sproer C."/>
            <person name="Schumann P."/>
            <person name="Evtushenko L.I."/>
            <person name="Kublanov I.V."/>
        </authorList>
    </citation>
    <scope>NUCLEOTIDE SEQUENCE</scope>
    <source>
        <strain evidence="11">DSM 106523</strain>
    </source>
</reference>
<dbReference type="SMART" id="SM00823">
    <property type="entry name" value="PKS_PP"/>
    <property type="match status" value="1"/>
</dbReference>
<dbReference type="FunFam" id="1.10.1200.10:FF:000007">
    <property type="entry name" value="Probable polyketide synthase pks17"/>
    <property type="match status" value="1"/>
</dbReference>
<feature type="coiled-coil region" evidence="8">
    <location>
        <begin position="4"/>
        <end position="31"/>
    </location>
</feature>
<keyword evidence="2" id="KW-0596">Phosphopantetheine</keyword>
<name>A0A895YJ66_9ACTN</name>
<sequence length="1638" mass="168205">MADEEQLRSYLRRATTDLQQARRRVRELEARYAEPIAIVGMACRLPGGVASPEDLWELVWSGTDAVGDFPRDRGWDLDSIYDPRPGTPGRSYVRHGGFLYNAGDFDADFFGISPNEARRADPQRRIMLEASWEAFENAGLDPTTLAGSETGVFTGVMHADYAGGGPTGSLVSGQVAYSFSLEGPAVTVDTACSSSLVALHLAVQALRSGECGMALAGGVTVMATPSLFVEFSRQRGLAADGRCKAFSADADGTGWAEGAGVLVLERLSDARAAGRRVLAVVRGSAVNQDGASNGLTAPNGPAQERVIRAALGSAGVGVGDVDVVEGHGTGTSLGDPIEVGALLGTYGRGRGGVGPLWLGSLKSNIGHAQAAAGVAGVIKMVLALRFGWLPRTLHVDVPSGEVDWSSGGVELLREAVEWRSVGGRVRRAGVSSFGISGTNAHVIVEEAPPVEAGVSAGSPVEVSAGEAAAVGGGLPVVLPVSGVGWGGLRGQLGGLVGLVGGGGVGLGDVGWSLGVGRAGLGCRAVVVADGGGVDGGVGGVVGLLSGVAGGGGEVVGVGGSVVLGEVVGGRTVFMFSGQGSQRVGMGRGLYGAFGVFREVFDEVCGVFDGLLGCGLRGVVFEGVGGDVDRTVFAQAGLFAVEVALFRLLESWGVGVDVVVGHSVGEVAAAYVVGVLGLEDACRLVAVRGGLMDGLPSGGVMVAVSGVGEERVRGLLVDGVDVAAVNGGGELVLSGVEECVVSVVGVLEGLGARVSWLRVSHAFHSGLMEPMLGEFGEAIGGLGWGGVSGGVVAVSSVLGGVVGGEWSDPGYWVSQVRSEVRFGDVVGCLRGLGVSRFVEVGPGGVLGGLARRVVEGSEGGVGGLVFASLLGGVGGLGEVEGLLVGVSRVWVSGGVVDWSRVLVGGRWVDLPTYAFQHQRYWWDGREEGEPPRAALPADDSHDFWHHVESGNATALSDMLGLSGAAIRDVLPALAIWRRQRVSVARIAPLVYDSEWVATSVPAPAECAGGDWLILRPRGIAAELSMSLVGQLRAAGLTVRSVEVDVDGADSSVPEAELSGVAQILSLLALDNQPHETYPTLSRGLVGTVAMARSLITAGTPTSLWCITTGAVAAQSDDPVVDVAQASVWGLGSVLSLECPVLWGGMIDLPPVVDDVVTARLVEVLRGRGSEQSEEQVAIRGSRIFGRRLRRAPADLAVRGGRWQPRGTILVTGGTGALGAHTARWLARTGAEHLVLLSRRGADAPGAESLRDELSTHGVRVTIAACDVGDRTALAELLDGVRAGGDLTAVVHAAGVMPADSRLETTDLAQFAPVVAAKTSGARHLLELLSDVELDAFVLFSSGAALWGSDGQAAYACANASLDALAHAHRQRGRNVTAIAWGPWAGGGMVDETAHGYLARLGIGLLDPEQAVNVLSLAGGAGAAPYLVVADIDWATYGPIYSAARPRPLIRELAEVTMTGPAPGTSAEEHSTRVTRLAQLAAGERDRELVELVREHAAAVLGHSGASAVATNRTFQELGFDSVSGVDLRDRLSSVLGRHLPAALIFDYATPEALARFLSSELDTNHTESTLEEGLHLIEARIAELGPDEPGRVALATRLRALAARAAGAEEAGKEQVADRLGTASADDVFDFIDNELGVA</sequence>